<dbReference type="EMBL" id="JAROKS010000023">
    <property type="protein sequence ID" value="KAK1787631.1"/>
    <property type="molecule type" value="Genomic_DNA"/>
</dbReference>
<feature type="non-terminal residue" evidence="1">
    <location>
        <position position="1"/>
    </location>
</feature>
<evidence type="ECO:0000313" key="1">
    <source>
        <dbReference type="EMBL" id="KAK1787631.1"/>
    </source>
</evidence>
<keyword evidence="2" id="KW-1185">Reference proteome</keyword>
<accession>A0AAD8YX92</accession>
<comment type="caution">
    <text evidence="1">The sequence shown here is derived from an EMBL/GenBank/DDBJ whole genome shotgun (WGS) entry which is preliminary data.</text>
</comment>
<organism evidence="1 2">
    <name type="scientific">Electrophorus voltai</name>
    <dbReference type="NCBI Taxonomy" id="2609070"/>
    <lineage>
        <taxon>Eukaryota</taxon>
        <taxon>Metazoa</taxon>
        <taxon>Chordata</taxon>
        <taxon>Craniata</taxon>
        <taxon>Vertebrata</taxon>
        <taxon>Euteleostomi</taxon>
        <taxon>Actinopterygii</taxon>
        <taxon>Neopterygii</taxon>
        <taxon>Teleostei</taxon>
        <taxon>Ostariophysi</taxon>
        <taxon>Gymnotiformes</taxon>
        <taxon>Gymnotoidei</taxon>
        <taxon>Gymnotidae</taxon>
        <taxon>Electrophorus</taxon>
    </lineage>
</organism>
<evidence type="ECO:0000313" key="2">
    <source>
        <dbReference type="Proteomes" id="UP001239994"/>
    </source>
</evidence>
<name>A0AAD8YX92_9TELE</name>
<dbReference type="Proteomes" id="UP001239994">
    <property type="component" value="Unassembled WGS sequence"/>
</dbReference>
<feature type="non-terminal residue" evidence="1">
    <location>
        <position position="104"/>
    </location>
</feature>
<gene>
    <name evidence="1" type="ORF">P4O66_016129</name>
</gene>
<sequence length="104" mass="12052">KTLVILSAKLLLKDLCKEQFNMDENIERHAEECKRWLEDVTSLTFMHLRQGRHIHKKAMWTYSGVNGLMNIFCFNKNARNGLSQEAGDVVLVVDSSSPRKSWLM</sequence>
<proteinExistence type="predicted"/>
<dbReference type="AlphaFoldDB" id="A0AAD8YX92"/>
<reference evidence="1" key="1">
    <citation type="submission" date="2023-03" db="EMBL/GenBank/DDBJ databases">
        <title>Electrophorus voltai genome.</title>
        <authorList>
            <person name="Bian C."/>
        </authorList>
    </citation>
    <scope>NUCLEOTIDE SEQUENCE</scope>
    <source>
        <strain evidence="1">CB-2022</strain>
        <tissue evidence="1">Muscle</tissue>
    </source>
</reference>
<protein>
    <submittedName>
        <fullName evidence="1">Uncharacterized protein</fullName>
    </submittedName>
</protein>